<dbReference type="Gene3D" id="3.40.390.10">
    <property type="entry name" value="Collagenase (Catalytic Domain)"/>
    <property type="match status" value="1"/>
</dbReference>
<keyword evidence="1" id="KW-1015">Disulfide bond</keyword>
<dbReference type="PROSITE" id="PS50215">
    <property type="entry name" value="ADAM_MEPRO"/>
    <property type="match status" value="1"/>
</dbReference>
<dbReference type="SUPFAM" id="SSF57552">
    <property type="entry name" value="Blood coagulation inhibitor (disintegrin)"/>
    <property type="match status" value="1"/>
</dbReference>
<comment type="caution">
    <text evidence="10">The sequence shown here is derived from an EMBL/GenBank/DDBJ whole genome shotgun (WGS) entry which is preliminary data.</text>
</comment>
<dbReference type="Pfam" id="PF00200">
    <property type="entry name" value="Disintegrin"/>
    <property type="match status" value="1"/>
</dbReference>
<feature type="binding site" evidence="4">
    <location>
        <position position="429"/>
    </location>
    <ligand>
        <name>Zn(2+)</name>
        <dbReference type="ChEBI" id="CHEBI:29105"/>
        <note>catalytic</note>
    </ligand>
</feature>
<dbReference type="FunFam" id="4.10.70.10:FF:000003">
    <property type="entry name" value="Disintegrin and metalloproteinase domain-containing protein 17"/>
    <property type="match status" value="1"/>
</dbReference>
<feature type="compositionally biased region" description="Polar residues" evidence="5">
    <location>
        <begin position="737"/>
        <end position="747"/>
    </location>
</feature>
<keyword evidence="11" id="KW-1185">Reference proteome</keyword>
<evidence type="ECO:0000256" key="3">
    <source>
        <dbReference type="ARBA" id="ARBA00074021"/>
    </source>
</evidence>
<dbReference type="PROSITE" id="PS50214">
    <property type="entry name" value="DISINTEGRIN_2"/>
    <property type="match status" value="1"/>
</dbReference>
<feature type="binding site" evidence="4">
    <location>
        <position position="439"/>
    </location>
    <ligand>
        <name>Zn(2+)</name>
        <dbReference type="ChEBI" id="CHEBI:29105"/>
        <note>catalytic</note>
    </ligand>
</feature>
<evidence type="ECO:0000256" key="1">
    <source>
        <dbReference type="ARBA" id="ARBA00023157"/>
    </source>
</evidence>
<name>A0A8H7S108_9FUNG</name>
<comment type="caution">
    <text evidence="4">Lacks conserved residue(s) required for the propagation of feature annotation.</text>
</comment>
<reference evidence="10 11" key="1">
    <citation type="submission" date="2020-12" db="EMBL/GenBank/DDBJ databases">
        <title>Metabolic potential, ecology and presence of endohyphal bacteria is reflected in genomic diversity of Mucoromycotina.</title>
        <authorList>
            <person name="Muszewska A."/>
            <person name="Okrasinska A."/>
            <person name="Steczkiewicz K."/>
            <person name="Drgas O."/>
            <person name="Orlowska M."/>
            <person name="Perlinska-Lenart U."/>
            <person name="Aleksandrzak-Piekarczyk T."/>
            <person name="Szatraj K."/>
            <person name="Zielenkiewicz U."/>
            <person name="Pilsyk S."/>
            <person name="Malc E."/>
            <person name="Mieczkowski P."/>
            <person name="Kruszewska J.S."/>
            <person name="Biernat P."/>
            <person name="Pawlowska J."/>
        </authorList>
    </citation>
    <scope>NUCLEOTIDE SEQUENCE [LARGE SCALE GENOMIC DNA]</scope>
    <source>
        <strain evidence="10 11">CBS 142.35</strain>
    </source>
</reference>
<evidence type="ECO:0000256" key="2">
    <source>
        <dbReference type="ARBA" id="ARBA00056552"/>
    </source>
</evidence>
<evidence type="ECO:0000256" key="5">
    <source>
        <dbReference type="SAM" id="MobiDB-lite"/>
    </source>
</evidence>
<sequence>MMRFLFILLLLCGIQQINSHSVPDERISRIETLRDPELSIHRNIQQPATMTTTAATIIRHSDTFTLRFNAYDTIIHLHLIPNLELFHPDATLLIYGDNDNDDEEIEKSLHSHDHRIYKGNAESDNGSTGWARIIIRDDDEHSYPHPLFEGAFMLGSDIYHIKTTTNFHLSKRTDDPLPSNNNSPMVIYRDSDIEQQQPNEKHHLISRAPQTKDDFMCAMEEMQFNQKLTGMRNTSSSSTTSRPPSIIDDHYGGSTSHSLTKRFNPSSGCPSTRKIAYMGAVADCTYVQSYGSIRFARLQIINDWNVASAVYERTFNISLGLIYIQMSQPGCPRHPKPQQNWNQECSSFYTINDRLSDFSLWRGKRGDDGAALWHLMTRCSTGVKVGIAWLSQLCESQVSQQIEENGASEWVSGTGVSSITRDEWKVVAHEIGHGFGAIHDCTAQTCPCSPTGCSCCPLSDSKCSAGDTYLMNPTSNVTSEDFSPCSISDICGSFPNIGYCLQSPDLRDTTSFTMCGNGILEPGEECDSGLTDSACCHARTCKLKSGAVCDDYSQQCCLNCTVAPSTAMCRPAVSECDIPEYCTGESLSCPTDEYQENGSLCANNTMKCASGVCTSRDEQCIARGMRLGVTEECSFQKDSCQISCADPMDPGNCLVLSGVFLDGTECGLASLCEKGSCVSTGALNTLKAWVAQNKNIAIPVFLFGSLMVIGLLGWLAWFVLSRYRRNRLASKDKDSRPSSIANSSSYRMDNMRGNGGGDQEGGGSGHRQSETTDTAITIRRTLQQQQSTGFLHNLLDNNNNNNNNDTAATSGANNNHINISNNANVATVATNNNLLDTSLLSNDNINNNSSSPWLPAKTAAPLPSSLKNIENNNNNHMIRRDDSGAAWNSYNSYYPSTPTTATTTTTTLDTHSSIKSTATTSNHQNNSPSELTGNYHLSSSLHQLETVKSNNSSDKSSSLHGSTSTARRIGFLQGKQQQSHEMSLFDTSDNVVIASEGQRHRRAKSTGA</sequence>
<accession>A0A8H7S108</accession>
<dbReference type="GO" id="GO:0006508">
    <property type="term" value="P:proteolysis"/>
    <property type="evidence" value="ECO:0007669"/>
    <property type="project" value="InterPro"/>
</dbReference>
<evidence type="ECO:0000313" key="11">
    <source>
        <dbReference type="Proteomes" id="UP000646827"/>
    </source>
</evidence>
<dbReference type="AlphaFoldDB" id="A0A8H7S108"/>
<keyword evidence="6" id="KW-0472">Membrane</keyword>
<evidence type="ECO:0000256" key="4">
    <source>
        <dbReference type="PROSITE-ProRule" id="PRU00276"/>
    </source>
</evidence>
<dbReference type="GO" id="GO:0004222">
    <property type="term" value="F:metalloendopeptidase activity"/>
    <property type="evidence" value="ECO:0007669"/>
    <property type="project" value="InterPro"/>
</dbReference>
<keyword evidence="4" id="KW-0479">Metal-binding</keyword>
<evidence type="ECO:0000256" key="6">
    <source>
        <dbReference type="SAM" id="Phobius"/>
    </source>
</evidence>
<dbReference type="InterPro" id="IPR001762">
    <property type="entry name" value="Disintegrin_dom"/>
</dbReference>
<feature type="binding site" evidence="4">
    <location>
        <position position="433"/>
    </location>
    <ligand>
        <name>Zn(2+)</name>
        <dbReference type="ChEBI" id="CHEBI:29105"/>
        <note>catalytic</note>
    </ligand>
</feature>
<dbReference type="GO" id="GO:0046872">
    <property type="term" value="F:metal ion binding"/>
    <property type="evidence" value="ECO:0007669"/>
    <property type="project" value="UniProtKB-KW"/>
</dbReference>
<protein>
    <recommendedName>
        <fullName evidence="3">Disintegrin and metalloproteinase domain-containing protein B</fullName>
    </recommendedName>
</protein>
<comment type="function">
    <text evidence="2">Probable zinc protease.</text>
</comment>
<feature type="transmembrane region" description="Helical" evidence="6">
    <location>
        <begin position="696"/>
        <end position="720"/>
    </location>
</feature>
<feature type="region of interest" description="Disordered" evidence="5">
    <location>
        <begin position="912"/>
        <end position="934"/>
    </location>
</feature>
<feature type="signal peptide" evidence="7">
    <location>
        <begin position="1"/>
        <end position="19"/>
    </location>
</feature>
<feature type="domain" description="Peptidase M12B" evidence="9">
    <location>
        <begin position="274"/>
        <end position="490"/>
    </location>
</feature>
<evidence type="ECO:0000259" key="9">
    <source>
        <dbReference type="PROSITE" id="PS50215"/>
    </source>
</evidence>
<dbReference type="InterPro" id="IPR024079">
    <property type="entry name" value="MetalloPept_cat_dom_sf"/>
</dbReference>
<dbReference type="InterPro" id="IPR036436">
    <property type="entry name" value="Disintegrin_dom_sf"/>
</dbReference>
<feature type="region of interest" description="Disordered" evidence="5">
    <location>
        <begin position="792"/>
        <end position="813"/>
    </location>
</feature>
<dbReference type="SMART" id="SM00050">
    <property type="entry name" value="DISIN"/>
    <property type="match status" value="1"/>
</dbReference>
<feature type="chain" id="PRO_5034197964" description="Disintegrin and metalloproteinase domain-containing protein B" evidence="7">
    <location>
        <begin position="20"/>
        <end position="1008"/>
    </location>
</feature>
<dbReference type="OrthoDB" id="5951731at2759"/>
<keyword evidence="6" id="KW-0812">Transmembrane</keyword>
<keyword evidence="6" id="KW-1133">Transmembrane helix</keyword>
<dbReference type="PANTHER" id="PTHR11905">
    <property type="entry name" value="ADAM A DISINTEGRIN AND METALLOPROTEASE DOMAIN"/>
    <property type="match status" value="1"/>
</dbReference>
<dbReference type="EMBL" id="JAEPRB010000130">
    <property type="protein sequence ID" value="KAG2220766.1"/>
    <property type="molecule type" value="Genomic_DNA"/>
</dbReference>
<evidence type="ECO:0000313" key="10">
    <source>
        <dbReference type="EMBL" id="KAG2220766.1"/>
    </source>
</evidence>
<feature type="compositionally biased region" description="Gly residues" evidence="5">
    <location>
        <begin position="753"/>
        <end position="765"/>
    </location>
</feature>
<proteinExistence type="predicted"/>
<dbReference type="Pfam" id="PF13688">
    <property type="entry name" value="Reprolysin_5"/>
    <property type="match status" value="1"/>
</dbReference>
<feature type="compositionally biased region" description="Low complexity" evidence="5">
    <location>
        <begin position="793"/>
        <end position="813"/>
    </location>
</feature>
<feature type="region of interest" description="Disordered" evidence="5">
    <location>
        <begin position="731"/>
        <end position="771"/>
    </location>
</feature>
<evidence type="ECO:0000259" key="8">
    <source>
        <dbReference type="PROSITE" id="PS50214"/>
    </source>
</evidence>
<feature type="active site" evidence="4">
    <location>
        <position position="430"/>
    </location>
</feature>
<dbReference type="InterPro" id="IPR001590">
    <property type="entry name" value="Peptidase_M12B"/>
</dbReference>
<dbReference type="Proteomes" id="UP000646827">
    <property type="component" value="Unassembled WGS sequence"/>
</dbReference>
<evidence type="ECO:0000256" key="7">
    <source>
        <dbReference type="SAM" id="SignalP"/>
    </source>
</evidence>
<dbReference type="SUPFAM" id="SSF55486">
    <property type="entry name" value="Metalloproteases ('zincins'), catalytic domain"/>
    <property type="match status" value="1"/>
</dbReference>
<organism evidence="10 11">
    <name type="scientific">Circinella minor</name>
    <dbReference type="NCBI Taxonomy" id="1195481"/>
    <lineage>
        <taxon>Eukaryota</taxon>
        <taxon>Fungi</taxon>
        <taxon>Fungi incertae sedis</taxon>
        <taxon>Mucoromycota</taxon>
        <taxon>Mucoromycotina</taxon>
        <taxon>Mucoromycetes</taxon>
        <taxon>Mucorales</taxon>
        <taxon>Lichtheimiaceae</taxon>
        <taxon>Circinella</taxon>
    </lineage>
</organism>
<dbReference type="PANTHER" id="PTHR11905:SF159">
    <property type="entry name" value="ADAM METALLOPROTEASE"/>
    <property type="match status" value="1"/>
</dbReference>
<keyword evidence="7" id="KW-0732">Signal</keyword>
<gene>
    <name evidence="10" type="ORF">INT45_012259</name>
</gene>
<keyword evidence="4" id="KW-0862">Zinc</keyword>
<dbReference type="Gene3D" id="4.10.70.10">
    <property type="entry name" value="Disintegrin domain"/>
    <property type="match status" value="1"/>
</dbReference>
<feature type="domain" description="Disintegrin" evidence="8">
    <location>
        <begin position="512"/>
        <end position="597"/>
    </location>
</feature>